<feature type="transmembrane region" description="Helical" evidence="1">
    <location>
        <begin position="74"/>
        <end position="101"/>
    </location>
</feature>
<proteinExistence type="predicted"/>
<keyword evidence="1" id="KW-0812">Transmembrane</keyword>
<dbReference type="EMBL" id="LN856811">
    <property type="protein sequence ID" value="CDP92448.1"/>
    <property type="molecule type" value="Genomic_DNA"/>
</dbReference>
<name>A0A1I9G0H9_BRUMA</name>
<reference evidence="2" key="1">
    <citation type="journal article" date="2007" name="Science">
        <title>Draft genome of the filarial nematode parasite Brugia malayi.</title>
        <authorList>
            <person name="Ghedin E."/>
            <person name="Wang S."/>
            <person name="Spiro D."/>
            <person name="Caler E."/>
            <person name="Zhao Q."/>
            <person name="Crabtree J."/>
            <person name="Allen J.E."/>
            <person name="Delcher A.L."/>
            <person name="Guiliano D.B."/>
            <person name="Miranda-Saavedra D."/>
            <person name="Angiuoli S.V."/>
            <person name="Creasy T."/>
            <person name="Amedeo P."/>
            <person name="Haas B."/>
            <person name="El-Sayed N.M."/>
            <person name="Wortman J.R."/>
            <person name="Feldblyum T."/>
            <person name="Tallon L."/>
            <person name="Schatz M."/>
            <person name="Shumway M."/>
            <person name="Koo H."/>
            <person name="Salzberg S.L."/>
            <person name="Schobel S."/>
            <person name="Pertea M."/>
            <person name="Pop M."/>
            <person name="White O."/>
            <person name="Barton G.J."/>
            <person name="Carlow C.K."/>
            <person name="Crawford M.J."/>
            <person name="Daub J."/>
            <person name="Dimmic M.W."/>
            <person name="Estes C.F."/>
            <person name="Foster J.M."/>
            <person name="Ganatra M."/>
            <person name="Gregory W.F."/>
            <person name="Johnson N.M."/>
            <person name="Jin J."/>
            <person name="Komuniecki R."/>
            <person name="Korf I."/>
            <person name="Kumar S."/>
            <person name="Laney S."/>
            <person name="Li B.W."/>
            <person name="Li W."/>
            <person name="Lindblom T.H."/>
            <person name="Lustigman S."/>
            <person name="Ma D."/>
            <person name="Maina C.V."/>
            <person name="Martin D.M."/>
            <person name="McCarter J.P."/>
            <person name="McReynolds L."/>
            <person name="Mitreva M."/>
            <person name="Nutman T.B."/>
            <person name="Parkinson J."/>
            <person name="Peregrin-Alvarez J.M."/>
            <person name="Poole C."/>
            <person name="Ren Q."/>
            <person name="Saunders L."/>
            <person name="Sluder A.E."/>
            <person name="Smith K."/>
            <person name="Stanke M."/>
            <person name="Unnasch T.R."/>
            <person name="Ware J."/>
            <person name="Wei A.D."/>
            <person name="Weil G."/>
            <person name="Williams D.J."/>
            <person name="Zhang Y."/>
            <person name="Williams S.A."/>
            <person name="Fraser-Liggett C."/>
            <person name="Slatko B."/>
            <person name="Blaxter M.L."/>
            <person name="Scott A.L."/>
        </authorList>
    </citation>
    <scope>NUCLEOTIDE SEQUENCE</scope>
    <source>
        <strain evidence="2">FR3</strain>
    </source>
</reference>
<dbReference type="AlphaFoldDB" id="A0A1I9G0H9"/>
<organism evidence="2">
    <name type="scientific">Brugia malayi</name>
    <name type="common">Filarial nematode worm</name>
    <dbReference type="NCBI Taxonomy" id="6279"/>
    <lineage>
        <taxon>Eukaryota</taxon>
        <taxon>Metazoa</taxon>
        <taxon>Ecdysozoa</taxon>
        <taxon>Nematoda</taxon>
        <taxon>Chromadorea</taxon>
        <taxon>Rhabditida</taxon>
        <taxon>Spirurina</taxon>
        <taxon>Spiruromorpha</taxon>
        <taxon>Filarioidea</taxon>
        <taxon>Onchocercidae</taxon>
        <taxon>Brugia</taxon>
    </lineage>
</organism>
<keyword evidence="1" id="KW-0472">Membrane</keyword>
<reference evidence="2" key="2">
    <citation type="submission" date="2012-12" db="EMBL/GenBank/DDBJ databases">
        <authorList>
            <consortium name="WormBase Consortium"/>
            <person name="Ghedin E."/>
            <person name="Paulini M."/>
        </authorList>
    </citation>
    <scope>NUCLEOTIDE SEQUENCE</scope>
    <source>
        <strain evidence="2">FR3</strain>
    </source>
</reference>
<gene>
    <name evidence="2" type="primary">Bm6627</name>
    <name evidence="2" type="ORF">BM_Bm6627</name>
</gene>
<evidence type="ECO:0000256" key="1">
    <source>
        <dbReference type="SAM" id="Phobius"/>
    </source>
</evidence>
<accession>A0A1I9G0H9</accession>
<sequence>MISDCQGVTFIGVVEKKMAQENCLLIKCYSECQFDIASAELSEGVSVKITRAIQNFTADNIEATDIPLLKLTPIWAIGLIIVASVFCIGFNIILITAYICWQRKKNYKRKAHISTITTLQAFNPT</sequence>
<evidence type="ECO:0000313" key="2">
    <source>
        <dbReference type="EMBL" id="CDP92448.1"/>
    </source>
</evidence>
<keyword evidence="1" id="KW-1133">Transmembrane helix</keyword>
<protein>
    <submittedName>
        <fullName evidence="2">Bm6627, isoform a</fullName>
    </submittedName>
</protein>